<dbReference type="Proteomes" id="UP000001940">
    <property type="component" value="Chromosome V"/>
</dbReference>
<accession>O76705</accession>
<dbReference type="HOGENOM" id="CLU_1058606_0_0_1"/>
<protein>
    <submittedName>
        <fullName evidence="3">Uncharacterized protein</fullName>
    </submittedName>
</protein>
<name>O76705_CAEEL</name>
<feature type="compositionally biased region" description="Basic and acidic residues" evidence="1">
    <location>
        <begin position="91"/>
        <end position="117"/>
    </location>
</feature>
<reference evidence="3 4" key="1">
    <citation type="journal article" date="1998" name="Science">
        <title>Genome sequence of the nematode C. elegans: a platform for investigating biology.</title>
        <authorList>
            <consortium name="The C. elegans sequencing consortium"/>
            <person name="Sulson J.E."/>
            <person name="Waterston R."/>
        </authorList>
    </citation>
    <scope>NUCLEOTIDE SEQUENCE [LARGE SCALE GENOMIC DNA]</scope>
    <source>
        <strain evidence="3 4">Bristol N2</strain>
    </source>
</reference>
<feature type="compositionally biased region" description="Basic and acidic residues" evidence="1">
    <location>
        <begin position="36"/>
        <end position="62"/>
    </location>
</feature>
<keyword evidence="2" id="KW-0812">Transmembrane</keyword>
<feature type="transmembrane region" description="Helical" evidence="2">
    <location>
        <begin position="6"/>
        <end position="30"/>
    </location>
</feature>
<sequence>MSEYFIIGVFLIFRTAFIFIITGFILGYCLHVKDPPSDKRLSPESSKRNSNDQKARSVRDPSVKQISAQGNSPPLPKTPPVELLKPPPFELQKEFKNSHRSVREKSGNKTHAKESSRHRYRQFPHLDNSHQTEFKKSHRSIREKSNRKSTDSSTELGSPTNSQYSTTTRKSSKKSTRSDRKMEKTQRNEKSEHTEEQTDKTEKTVKSTASRKG</sequence>
<dbReference type="SMR" id="O76705"/>
<evidence type="ECO:0000313" key="4">
    <source>
        <dbReference type="Proteomes" id="UP000001940"/>
    </source>
</evidence>
<keyword evidence="4" id="KW-1185">Reference proteome</keyword>
<dbReference type="InParanoid" id="O76705"/>
<evidence type="ECO:0000313" key="3">
    <source>
        <dbReference type="EMBL" id="CCD70120.2"/>
    </source>
</evidence>
<dbReference type="PaxDb" id="6239-ZC190.8"/>
<evidence type="ECO:0000256" key="2">
    <source>
        <dbReference type="SAM" id="Phobius"/>
    </source>
</evidence>
<organism evidence="3 4">
    <name type="scientific">Caenorhabditis elegans</name>
    <dbReference type="NCBI Taxonomy" id="6239"/>
    <lineage>
        <taxon>Eukaryota</taxon>
        <taxon>Metazoa</taxon>
        <taxon>Ecdysozoa</taxon>
        <taxon>Nematoda</taxon>
        <taxon>Chromadorea</taxon>
        <taxon>Rhabditida</taxon>
        <taxon>Rhabditina</taxon>
        <taxon>Rhabditomorpha</taxon>
        <taxon>Rhabditoidea</taxon>
        <taxon>Rhabditidae</taxon>
        <taxon>Peloderinae</taxon>
        <taxon>Caenorhabditis</taxon>
    </lineage>
</organism>
<dbReference type="WormBase" id="ZC190.8">
    <property type="protein sequence ID" value="CE52425"/>
    <property type="gene ID" value="WBGene00022542"/>
</dbReference>
<feature type="compositionally biased region" description="Pro residues" evidence="1">
    <location>
        <begin position="73"/>
        <end position="89"/>
    </location>
</feature>
<keyword evidence="2" id="KW-0472">Membrane</keyword>
<dbReference type="FunCoup" id="O76705">
    <property type="interactions" value="252"/>
</dbReference>
<gene>
    <name evidence="3" type="ORF">CELE_ZC190.8</name>
    <name evidence="3 5" type="ORF">ZC190.8</name>
</gene>
<keyword evidence="2" id="KW-1133">Transmembrane helix</keyword>
<feature type="compositionally biased region" description="Basic and acidic residues" evidence="1">
    <location>
        <begin position="176"/>
        <end position="205"/>
    </location>
</feature>
<dbReference type="AGR" id="WB:WBGene00022542"/>
<feature type="compositionally biased region" description="Polar residues" evidence="1">
    <location>
        <begin position="151"/>
        <end position="164"/>
    </location>
</feature>
<evidence type="ECO:0000313" key="5">
    <source>
        <dbReference type="WormBase" id="ZC190.8"/>
    </source>
</evidence>
<dbReference type="UCSC" id="ZC190.8">
    <property type="organism name" value="c. elegans"/>
</dbReference>
<feature type="region of interest" description="Disordered" evidence="1">
    <location>
        <begin position="36"/>
        <end position="213"/>
    </location>
</feature>
<dbReference type="EMBL" id="BX284605">
    <property type="protein sequence ID" value="CCD70120.2"/>
    <property type="molecule type" value="Genomic_DNA"/>
</dbReference>
<dbReference type="AlphaFoldDB" id="O76705"/>
<feature type="compositionally biased region" description="Basic and acidic residues" evidence="1">
    <location>
        <begin position="127"/>
        <end position="150"/>
    </location>
</feature>
<evidence type="ECO:0000256" key="1">
    <source>
        <dbReference type="SAM" id="MobiDB-lite"/>
    </source>
</evidence>
<dbReference type="PIR" id="T33441">
    <property type="entry name" value="T33441"/>
</dbReference>
<dbReference type="OrthoDB" id="10608964at2759"/>
<dbReference type="eggNOG" id="ENOG502R98X">
    <property type="taxonomic scope" value="Eukaryota"/>
</dbReference>
<dbReference type="Bgee" id="WBGene00022542">
    <property type="expression patterns" value="Expressed in material anatomical entity and 2 other cell types or tissues"/>
</dbReference>
<proteinExistence type="predicted"/>